<accession>A0A1H1X201</accession>
<name>A0A1H1X201_9GAMM</name>
<dbReference type="RefSeq" id="WP_093395726.1">
    <property type="nucleotide sequence ID" value="NZ_LT629736.1"/>
</dbReference>
<protein>
    <recommendedName>
        <fullName evidence="3">Lipoprotein</fullName>
    </recommendedName>
</protein>
<dbReference type="PROSITE" id="PS51257">
    <property type="entry name" value="PROKAR_LIPOPROTEIN"/>
    <property type="match status" value="1"/>
</dbReference>
<dbReference type="OrthoDB" id="6837276at2"/>
<sequence length="307" mass="33779">MKQIILLSFVILSLSGCSVLEQLQSAGKQSHASHAMQLMQGANQAEGLADLAVHRSALDDRAALVTAAEVSLIRELTPANAGRAEPVVYPVQAAFMSFKGRTDPTLPLRDDLRFISWLPASQAADEQAAQLRWSEVLEQAVARALPQGYHTEPFEWVNTSADGVESTHRVLRVDGPLCSEWSCVLEGGFTSRENPDLSAEIPMQRVTTPPVAGHSEAESFTQTKAAHMTFSQVTSQYLEVGRGAQWRMEKQLVPGFDHNAFYQRLSAELPAWTFIYAGPENPVYQTQIPVVLHEGQEHFFAVPGGRR</sequence>
<evidence type="ECO:0008006" key="3">
    <source>
        <dbReference type="Google" id="ProtNLM"/>
    </source>
</evidence>
<organism evidence="1 2">
    <name type="scientific">Halopseudomonas xinjiangensis</name>
    <dbReference type="NCBI Taxonomy" id="487184"/>
    <lineage>
        <taxon>Bacteria</taxon>
        <taxon>Pseudomonadati</taxon>
        <taxon>Pseudomonadota</taxon>
        <taxon>Gammaproteobacteria</taxon>
        <taxon>Pseudomonadales</taxon>
        <taxon>Pseudomonadaceae</taxon>
        <taxon>Halopseudomonas</taxon>
    </lineage>
</organism>
<dbReference type="AlphaFoldDB" id="A0A1H1X201"/>
<evidence type="ECO:0000313" key="2">
    <source>
        <dbReference type="Proteomes" id="UP000243207"/>
    </source>
</evidence>
<evidence type="ECO:0000313" key="1">
    <source>
        <dbReference type="EMBL" id="SDT03328.1"/>
    </source>
</evidence>
<dbReference type="Proteomes" id="UP000243207">
    <property type="component" value="Chromosome I"/>
</dbReference>
<keyword evidence="2" id="KW-1185">Reference proteome</keyword>
<gene>
    <name evidence="1" type="ORF">SAMN05216421_2742</name>
</gene>
<reference evidence="2" key="1">
    <citation type="submission" date="2016-10" db="EMBL/GenBank/DDBJ databases">
        <authorList>
            <person name="Varghese N."/>
            <person name="Submissions S."/>
        </authorList>
    </citation>
    <scope>NUCLEOTIDE SEQUENCE [LARGE SCALE GENOMIC DNA]</scope>
    <source>
        <strain evidence="2">NRRL B-51270</strain>
    </source>
</reference>
<dbReference type="EMBL" id="LT629736">
    <property type="protein sequence ID" value="SDT03328.1"/>
    <property type="molecule type" value="Genomic_DNA"/>
</dbReference>
<proteinExistence type="predicted"/>